<gene>
    <name evidence="2" type="ORF">FNF29_06109</name>
</gene>
<sequence length="154" mass="16608">MNAPDERTPQAPSIYERGLCSAGRHRASLPQQTTASTARDTSAPRRASSCRDRGGLKLADSTTGKFFKVPIVPELFHGKDPMAGKSAKQELGMVAWLSQQKGLECLSSHSAVIVDETVGGEHGEPGTVVRVVCQPFHQVSDDSLRRLVGRAPMR</sequence>
<evidence type="ECO:0000256" key="1">
    <source>
        <dbReference type="SAM" id="MobiDB-lite"/>
    </source>
</evidence>
<proteinExistence type="predicted"/>
<feature type="region of interest" description="Disordered" evidence="1">
    <location>
        <begin position="1"/>
        <end position="55"/>
    </location>
</feature>
<organism evidence="2 3">
    <name type="scientific">Cafeteria roenbergensis</name>
    <name type="common">Marine flagellate</name>
    <dbReference type="NCBI Taxonomy" id="33653"/>
    <lineage>
        <taxon>Eukaryota</taxon>
        <taxon>Sar</taxon>
        <taxon>Stramenopiles</taxon>
        <taxon>Bigyra</taxon>
        <taxon>Opalozoa</taxon>
        <taxon>Bicosoecida</taxon>
        <taxon>Cafeteriaceae</taxon>
        <taxon>Cafeteria</taxon>
    </lineage>
</organism>
<name>A0A5A8C7Y4_CAFRO</name>
<evidence type="ECO:0000313" key="2">
    <source>
        <dbReference type="EMBL" id="KAA0149222.1"/>
    </source>
</evidence>
<evidence type="ECO:0000313" key="3">
    <source>
        <dbReference type="Proteomes" id="UP000323011"/>
    </source>
</evidence>
<dbReference type="AlphaFoldDB" id="A0A5A8C7Y4"/>
<keyword evidence="3" id="KW-1185">Reference proteome</keyword>
<comment type="caution">
    <text evidence="2">The sequence shown here is derived from an EMBL/GenBank/DDBJ whole genome shotgun (WGS) entry which is preliminary data.</text>
</comment>
<accession>A0A5A8C7Y4</accession>
<dbReference type="EMBL" id="VLTN01000045">
    <property type="protein sequence ID" value="KAA0149222.1"/>
    <property type="molecule type" value="Genomic_DNA"/>
</dbReference>
<reference evidence="2 3" key="1">
    <citation type="submission" date="2019-07" db="EMBL/GenBank/DDBJ databases">
        <title>Genomes of Cafeteria roenbergensis.</title>
        <authorList>
            <person name="Fischer M.G."/>
            <person name="Hackl T."/>
            <person name="Roman M."/>
        </authorList>
    </citation>
    <scope>NUCLEOTIDE SEQUENCE [LARGE SCALE GENOMIC DNA]</scope>
    <source>
        <strain evidence="2 3">BVI</strain>
    </source>
</reference>
<protein>
    <submittedName>
        <fullName evidence="2">Uncharacterized protein</fullName>
    </submittedName>
</protein>
<feature type="compositionally biased region" description="Polar residues" evidence="1">
    <location>
        <begin position="29"/>
        <end position="40"/>
    </location>
</feature>
<dbReference type="Proteomes" id="UP000323011">
    <property type="component" value="Unassembled WGS sequence"/>
</dbReference>